<dbReference type="InterPro" id="IPR014001">
    <property type="entry name" value="Helicase_ATP-bd"/>
</dbReference>
<dbReference type="OrthoDB" id="9805696at2"/>
<keyword evidence="3 11" id="KW-0547">Nucleotide-binding</keyword>
<feature type="compositionally biased region" description="Basic and acidic residues" evidence="12">
    <location>
        <begin position="482"/>
        <end position="494"/>
    </location>
</feature>
<dbReference type="PROSITE" id="PS51195">
    <property type="entry name" value="Q_MOTIF"/>
    <property type="match status" value="1"/>
</dbReference>
<dbReference type="EC" id="3.6.4.13" evidence="1"/>
<feature type="short sequence motif" description="Q motif" evidence="10">
    <location>
        <begin position="2"/>
        <end position="30"/>
    </location>
</feature>
<comment type="similarity">
    <text evidence="7 11">Belongs to the DEAD box helicase family.</text>
</comment>
<comment type="catalytic activity">
    <reaction evidence="8">
        <text>ATP + H2O = ADP + phosphate + H(+)</text>
        <dbReference type="Rhea" id="RHEA:13065"/>
        <dbReference type="ChEBI" id="CHEBI:15377"/>
        <dbReference type="ChEBI" id="CHEBI:15378"/>
        <dbReference type="ChEBI" id="CHEBI:30616"/>
        <dbReference type="ChEBI" id="CHEBI:43474"/>
        <dbReference type="ChEBI" id="CHEBI:456216"/>
        <dbReference type="EC" id="3.6.4.13"/>
    </reaction>
</comment>
<evidence type="ECO:0000256" key="7">
    <source>
        <dbReference type="ARBA" id="ARBA00038437"/>
    </source>
</evidence>
<evidence type="ECO:0000259" key="15">
    <source>
        <dbReference type="PROSITE" id="PS51195"/>
    </source>
</evidence>
<name>A0A3B0M8U8_9RHOB</name>
<evidence type="ECO:0000313" key="17">
    <source>
        <dbReference type="Proteomes" id="UP000272908"/>
    </source>
</evidence>
<dbReference type="Gene3D" id="3.40.50.300">
    <property type="entry name" value="P-loop containing nucleotide triphosphate hydrolases"/>
    <property type="match status" value="2"/>
</dbReference>
<dbReference type="Proteomes" id="UP000272908">
    <property type="component" value="Unassembled WGS sequence"/>
</dbReference>
<dbReference type="InterPro" id="IPR044742">
    <property type="entry name" value="DEAD/DEAH_RhlB"/>
</dbReference>
<reference evidence="17" key="1">
    <citation type="submission" date="2018-08" db="EMBL/GenBank/DDBJ databases">
        <authorList>
            <person name="Rodrigo-Torres L."/>
            <person name="Arahal R. D."/>
            <person name="Lucena T."/>
        </authorList>
    </citation>
    <scope>NUCLEOTIDE SEQUENCE [LARGE SCALE GENOMIC DNA]</scope>
    <source>
        <strain evidence="17">CECT 7235</strain>
    </source>
</reference>
<evidence type="ECO:0000256" key="5">
    <source>
        <dbReference type="ARBA" id="ARBA00022806"/>
    </source>
</evidence>
<evidence type="ECO:0000259" key="14">
    <source>
        <dbReference type="PROSITE" id="PS51194"/>
    </source>
</evidence>
<dbReference type="PROSITE" id="PS00039">
    <property type="entry name" value="DEAD_ATP_HELICASE"/>
    <property type="match status" value="1"/>
</dbReference>
<evidence type="ECO:0000256" key="6">
    <source>
        <dbReference type="ARBA" id="ARBA00022840"/>
    </source>
</evidence>
<dbReference type="EMBL" id="UIHC01000015">
    <property type="protein sequence ID" value="SUZ32093.1"/>
    <property type="molecule type" value="Genomic_DNA"/>
</dbReference>
<dbReference type="Pfam" id="PF00270">
    <property type="entry name" value="DEAD"/>
    <property type="match status" value="1"/>
</dbReference>
<dbReference type="GO" id="GO:0005524">
    <property type="term" value="F:ATP binding"/>
    <property type="evidence" value="ECO:0007669"/>
    <property type="project" value="UniProtKB-KW"/>
</dbReference>
<feature type="domain" description="DEAD-box RNA helicase Q" evidence="15">
    <location>
        <begin position="2"/>
        <end position="30"/>
    </location>
</feature>
<proteinExistence type="inferred from homology"/>
<dbReference type="InterPro" id="IPR011545">
    <property type="entry name" value="DEAD/DEAH_box_helicase_dom"/>
</dbReference>
<evidence type="ECO:0000259" key="13">
    <source>
        <dbReference type="PROSITE" id="PS51192"/>
    </source>
</evidence>
<dbReference type="AlphaFoldDB" id="A0A3B0M8U8"/>
<dbReference type="GO" id="GO:0016887">
    <property type="term" value="F:ATP hydrolysis activity"/>
    <property type="evidence" value="ECO:0007669"/>
    <property type="project" value="RHEA"/>
</dbReference>
<dbReference type="InterPro" id="IPR001650">
    <property type="entry name" value="Helicase_C-like"/>
</dbReference>
<keyword evidence="2" id="KW-0963">Cytoplasm</keyword>
<dbReference type="GO" id="GO:0042255">
    <property type="term" value="P:ribosome assembly"/>
    <property type="evidence" value="ECO:0007669"/>
    <property type="project" value="UniProtKB-ARBA"/>
</dbReference>
<gene>
    <name evidence="16" type="primary">rhlE_2</name>
    <name evidence="16" type="ORF">ROE7235_01846</name>
</gene>
<dbReference type="GO" id="GO:0003724">
    <property type="term" value="F:RNA helicase activity"/>
    <property type="evidence" value="ECO:0007669"/>
    <property type="project" value="UniProtKB-EC"/>
</dbReference>
<accession>A0A3B0M8U8</accession>
<dbReference type="InterPro" id="IPR027417">
    <property type="entry name" value="P-loop_NTPase"/>
</dbReference>
<dbReference type="Pfam" id="PF00271">
    <property type="entry name" value="Helicase_C"/>
    <property type="match status" value="1"/>
</dbReference>
<dbReference type="RefSeq" id="WP_121094846.1">
    <property type="nucleotide sequence ID" value="NZ_UIHC01000015.1"/>
</dbReference>
<keyword evidence="5 11" id="KW-0347">Helicase</keyword>
<dbReference type="GO" id="GO:0009266">
    <property type="term" value="P:response to temperature stimulus"/>
    <property type="evidence" value="ECO:0007669"/>
    <property type="project" value="UniProtKB-ARBA"/>
</dbReference>
<feature type="region of interest" description="Disordered" evidence="12">
    <location>
        <begin position="374"/>
        <end position="494"/>
    </location>
</feature>
<keyword evidence="17" id="KW-1185">Reference proteome</keyword>
<feature type="domain" description="Helicase ATP-binding" evidence="13">
    <location>
        <begin position="33"/>
        <end position="206"/>
    </location>
</feature>
<dbReference type="CDD" id="cd18787">
    <property type="entry name" value="SF2_C_DEAD"/>
    <property type="match status" value="1"/>
</dbReference>
<feature type="domain" description="Helicase C-terminal" evidence="14">
    <location>
        <begin position="244"/>
        <end position="387"/>
    </location>
</feature>
<dbReference type="InterPro" id="IPR050079">
    <property type="entry name" value="DEAD_box_RNA_helicase"/>
</dbReference>
<keyword evidence="4 11" id="KW-0378">Hydrolase</keyword>
<dbReference type="PROSITE" id="PS51194">
    <property type="entry name" value="HELICASE_CTER"/>
    <property type="match status" value="1"/>
</dbReference>
<evidence type="ECO:0000313" key="16">
    <source>
        <dbReference type="EMBL" id="SUZ32093.1"/>
    </source>
</evidence>
<dbReference type="CDD" id="cd00268">
    <property type="entry name" value="DEADc"/>
    <property type="match status" value="1"/>
</dbReference>
<feature type="compositionally biased region" description="Low complexity" evidence="12">
    <location>
        <begin position="420"/>
        <end position="444"/>
    </location>
</feature>
<dbReference type="SMART" id="SM00490">
    <property type="entry name" value="HELICc"/>
    <property type="match status" value="1"/>
</dbReference>
<dbReference type="SMART" id="SM00487">
    <property type="entry name" value="DEXDc"/>
    <property type="match status" value="1"/>
</dbReference>
<dbReference type="PROSITE" id="PS51192">
    <property type="entry name" value="HELICASE_ATP_BIND_1"/>
    <property type="match status" value="1"/>
</dbReference>
<dbReference type="SUPFAM" id="SSF52540">
    <property type="entry name" value="P-loop containing nucleoside triphosphate hydrolases"/>
    <property type="match status" value="1"/>
</dbReference>
<organism evidence="16 17">
    <name type="scientific">Roseinatronobacter ekhonensis</name>
    <dbReference type="NCBI Taxonomy" id="254356"/>
    <lineage>
        <taxon>Bacteria</taxon>
        <taxon>Pseudomonadati</taxon>
        <taxon>Pseudomonadota</taxon>
        <taxon>Alphaproteobacteria</taxon>
        <taxon>Rhodobacterales</taxon>
        <taxon>Paracoccaceae</taxon>
        <taxon>Roseinatronobacter</taxon>
    </lineage>
</organism>
<evidence type="ECO:0000256" key="1">
    <source>
        <dbReference type="ARBA" id="ARBA00012552"/>
    </source>
</evidence>
<dbReference type="GO" id="GO:0003676">
    <property type="term" value="F:nucleic acid binding"/>
    <property type="evidence" value="ECO:0007669"/>
    <property type="project" value="InterPro"/>
</dbReference>
<dbReference type="PANTHER" id="PTHR47959:SF13">
    <property type="entry name" value="ATP-DEPENDENT RNA HELICASE RHLE"/>
    <property type="match status" value="1"/>
</dbReference>
<dbReference type="InterPro" id="IPR000629">
    <property type="entry name" value="RNA-helicase_DEAD-box_CS"/>
</dbReference>
<evidence type="ECO:0000256" key="8">
    <source>
        <dbReference type="ARBA" id="ARBA00047984"/>
    </source>
</evidence>
<evidence type="ECO:0000256" key="12">
    <source>
        <dbReference type="SAM" id="MobiDB-lite"/>
    </source>
</evidence>
<evidence type="ECO:0000256" key="2">
    <source>
        <dbReference type="ARBA" id="ARBA00022490"/>
    </source>
</evidence>
<protein>
    <recommendedName>
        <fullName evidence="9">DEAD-box ATP-dependent RNA helicase RhpA</fullName>
        <ecNumber evidence="1">3.6.4.13</ecNumber>
    </recommendedName>
</protein>
<sequence length="494" mass="54235">MTLFSDLKLDPKVLKAVAEAGYTAPTPIQAEAIPHALEGRDVLGIAQTGTGKTASFTLPMITRLGRGRARARMPRSLVLAPTRELAAQVAENFDTYAKYTRLTKALLIGGVAFGEQDKLIDRGVDVLIATPGRLLDHFERGKLLLTGVEVMVVDEADRMLDMGFIPDIERIFNLTPFTRQTFFYSATMAPEIERITNMFLANPARVEIARQATASETIAQELIELQATRRDAAAKAKREALRKIISDEGDKLENAIIFCNRKVDVDVLSKSLIKHKLDAAPIHGDLDQSVRTRTLERFRNGELRLLIASDVAARGLDVPSVSHVFNFDLPSHPEDYVHRIGRTGRAGRSGKAISLMVPADQKYLDGIEALLQKPLPRGTAPDMGQGSSRPPEVAEDTAEKPKRTRRARKPANDNAETKADVPAAAATTEAAPEVAAEVATPAAPQQERPARGRGRDRDANRRDGDRRDNRNRNDGPVGMGDHVPDFLLREFRTA</sequence>
<dbReference type="GO" id="GO:0005829">
    <property type="term" value="C:cytosol"/>
    <property type="evidence" value="ECO:0007669"/>
    <property type="project" value="TreeGrafter"/>
</dbReference>
<evidence type="ECO:0000256" key="9">
    <source>
        <dbReference type="ARBA" id="ARBA00074363"/>
    </source>
</evidence>
<dbReference type="PANTHER" id="PTHR47959">
    <property type="entry name" value="ATP-DEPENDENT RNA HELICASE RHLE-RELATED"/>
    <property type="match status" value="1"/>
</dbReference>
<keyword evidence="6 11" id="KW-0067">ATP-binding</keyword>
<evidence type="ECO:0000256" key="3">
    <source>
        <dbReference type="ARBA" id="ARBA00022741"/>
    </source>
</evidence>
<evidence type="ECO:0000256" key="4">
    <source>
        <dbReference type="ARBA" id="ARBA00022801"/>
    </source>
</evidence>
<dbReference type="InterPro" id="IPR014014">
    <property type="entry name" value="RNA_helicase_DEAD_Q_motif"/>
</dbReference>
<evidence type="ECO:0000256" key="11">
    <source>
        <dbReference type="RuleBase" id="RU000492"/>
    </source>
</evidence>
<dbReference type="FunFam" id="3.40.50.300:FF:000108">
    <property type="entry name" value="ATP-dependent RNA helicase RhlE"/>
    <property type="match status" value="1"/>
</dbReference>
<evidence type="ECO:0000256" key="10">
    <source>
        <dbReference type="PROSITE-ProRule" id="PRU00552"/>
    </source>
</evidence>
<feature type="compositionally biased region" description="Basic and acidic residues" evidence="12">
    <location>
        <begin position="448"/>
        <end position="473"/>
    </location>
</feature>